<accession>A0A1D3TNE6</accession>
<dbReference type="PANTHER" id="PTHR35795:SF1">
    <property type="entry name" value="BIS(5'-NUCLEOSYL)-TETRAPHOSPHATASE, SYMMETRICAL"/>
    <property type="match status" value="1"/>
</dbReference>
<dbReference type="PANTHER" id="PTHR35795">
    <property type="entry name" value="SLR1885 PROTEIN"/>
    <property type="match status" value="1"/>
</dbReference>
<name>A0A1D3TNE6_9FIRM</name>
<dbReference type="SUPFAM" id="SSF109604">
    <property type="entry name" value="HD-domain/PDEase-like"/>
    <property type="match status" value="1"/>
</dbReference>
<evidence type="ECO:0000313" key="3">
    <source>
        <dbReference type="Proteomes" id="UP000199315"/>
    </source>
</evidence>
<evidence type="ECO:0000259" key="1">
    <source>
        <dbReference type="PROSITE" id="PS51831"/>
    </source>
</evidence>
<feature type="domain" description="HD" evidence="1">
    <location>
        <begin position="97"/>
        <end position="241"/>
    </location>
</feature>
<protein>
    <submittedName>
        <fullName evidence="2">dGTPase</fullName>
    </submittedName>
</protein>
<dbReference type="EMBL" id="FMKA01000001">
    <property type="protein sequence ID" value="SCP94819.1"/>
    <property type="molecule type" value="Genomic_DNA"/>
</dbReference>
<dbReference type="Proteomes" id="UP000199315">
    <property type="component" value="Unassembled WGS sequence"/>
</dbReference>
<dbReference type="Pfam" id="PF01966">
    <property type="entry name" value="HD"/>
    <property type="match status" value="1"/>
</dbReference>
<sequence length="435" mass="50366">MNGTPPFVLKHIEIIDIHRKEHKRMNSNRFESAAANADNPVWERLIQRENQLYHRNDDVRSEFGRDFTRILHSLAYRRLKHKTQVFFNVGNDHICTRMEHVSHVESVSSTIANYLGLNSELTKAIAIGHDLGHAPFGHEGEIIIREISKQYLKEDFWHERNGLRFVDKVELLEDDYKNSRNLNLTYAVRDGIISHCGEVDENGIKPRKELLDLEEFTKAGQYQPATWEGCVVKISDKIAYIGRDIEDAIRLNFLTAENKLQLQEMARAIDEKAINTTVIMHNMIIDICNSSSIESGICLSDKFLNQLDTIKEFNYRYIYGNKKLEPFRKYSKLVINEIFRALLEVYDGGNTINELRREEKEYPELMGAFAKWLARYCDIDLSASKGAHAISESSRNAKIYGRLDDQALYIQAILDYISGMTDNYAIKVFNELLTY</sequence>
<gene>
    <name evidence="2" type="ORF">SAMN05421730_100173</name>
</gene>
<keyword evidence="3" id="KW-1185">Reference proteome</keyword>
<dbReference type="InterPro" id="IPR003607">
    <property type="entry name" value="HD/PDEase_dom"/>
</dbReference>
<dbReference type="STRING" id="1619234.SAMN05421730_100173"/>
<dbReference type="InterPro" id="IPR006674">
    <property type="entry name" value="HD_domain"/>
</dbReference>
<dbReference type="PROSITE" id="PS51831">
    <property type="entry name" value="HD"/>
    <property type="match status" value="1"/>
</dbReference>
<organism evidence="2 3">
    <name type="scientific">Anaerobium acetethylicum</name>
    <dbReference type="NCBI Taxonomy" id="1619234"/>
    <lineage>
        <taxon>Bacteria</taxon>
        <taxon>Bacillati</taxon>
        <taxon>Bacillota</taxon>
        <taxon>Clostridia</taxon>
        <taxon>Lachnospirales</taxon>
        <taxon>Lachnospiraceae</taxon>
        <taxon>Anaerobium</taxon>
    </lineage>
</organism>
<reference evidence="2 3" key="1">
    <citation type="submission" date="2016-09" db="EMBL/GenBank/DDBJ databases">
        <authorList>
            <person name="Capua I."/>
            <person name="De Benedictis P."/>
            <person name="Joannis T."/>
            <person name="Lombin L.H."/>
            <person name="Cattoli G."/>
        </authorList>
    </citation>
    <scope>NUCLEOTIDE SEQUENCE [LARGE SCALE GENOMIC DNA]</scope>
    <source>
        <strain evidence="2 3">GluBS11</strain>
    </source>
</reference>
<evidence type="ECO:0000313" key="2">
    <source>
        <dbReference type="EMBL" id="SCP94819.1"/>
    </source>
</evidence>
<dbReference type="AlphaFoldDB" id="A0A1D3TNE6"/>
<dbReference type="Gene3D" id="1.10.3210.10">
    <property type="entry name" value="Hypothetical protein af1432"/>
    <property type="match status" value="1"/>
</dbReference>
<dbReference type="SMART" id="SM00471">
    <property type="entry name" value="HDc"/>
    <property type="match status" value="1"/>
</dbReference>
<dbReference type="InterPro" id="IPR051094">
    <property type="entry name" value="Diverse_Catalytic_Enzymes"/>
</dbReference>
<proteinExistence type="predicted"/>